<dbReference type="Pfam" id="PF00582">
    <property type="entry name" value="Usp"/>
    <property type="match status" value="1"/>
</dbReference>
<dbReference type="EMBL" id="WBMT01000001">
    <property type="protein sequence ID" value="KAB2352794.1"/>
    <property type="molecule type" value="Genomic_DNA"/>
</dbReference>
<evidence type="ECO:0000259" key="1">
    <source>
        <dbReference type="Pfam" id="PF00582"/>
    </source>
</evidence>
<keyword evidence="3" id="KW-1185">Reference proteome</keyword>
<proteinExistence type="predicted"/>
<dbReference type="InterPro" id="IPR014729">
    <property type="entry name" value="Rossmann-like_a/b/a_fold"/>
</dbReference>
<gene>
    <name evidence="2" type="ORF">F8566_02730</name>
</gene>
<name>A0A6H9YZJ8_9ACTN</name>
<comment type="caution">
    <text evidence="2">The sequence shown here is derived from an EMBL/GenBank/DDBJ whole genome shotgun (WGS) entry which is preliminary data.</text>
</comment>
<accession>A0A6H9YZJ8</accession>
<reference evidence="2 3" key="1">
    <citation type="submission" date="2019-09" db="EMBL/GenBank/DDBJ databases">
        <title>Actinomadura physcomitrii sp. nov., a novel actinomycete isolated from moss [Physcomitrium sphaericum (Ludw) Fuernr].</title>
        <authorList>
            <person name="Zhuang X."/>
            <person name="Liu C."/>
        </authorList>
    </citation>
    <scope>NUCLEOTIDE SEQUENCE [LARGE SCALE GENOMIC DNA]</scope>
    <source>
        <strain evidence="2 3">HMC1</strain>
    </source>
</reference>
<evidence type="ECO:0000313" key="3">
    <source>
        <dbReference type="Proteomes" id="UP000468735"/>
    </source>
</evidence>
<feature type="domain" description="UspA" evidence="1">
    <location>
        <begin position="2"/>
        <end position="36"/>
    </location>
</feature>
<dbReference type="SUPFAM" id="SSF52402">
    <property type="entry name" value="Adenine nucleotide alpha hydrolases-like"/>
    <property type="match status" value="1"/>
</dbReference>
<evidence type="ECO:0000313" key="2">
    <source>
        <dbReference type="EMBL" id="KAB2352794.1"/>
    </source>
</evidence>
<dbReference type="InterPro" id="IPR006016">
    <property type="entry name" value="UspA"/>
</dbReference>
<dbReference type="AlphaFoldDB" id="A0A6H9YZJ8"/>
<organism evidence="2 3">
    <name type="scientific">Actinomadura rudentiformis</name>
    <dbReference type="NCBI Taxonomy" id="359158"/>
    <lineage>
        <taxon>Bacteria</taxon>
        <taxon>Bacillati</taxon>
        <taxon>Actinomycetota</taxon>
        <taxon>Actinomycetes</taxon>
        <taxon>Streptosporangiales</taxon>
        <taxon>Thermomonosporaceae</taxon>
        <taxon>Actinomadura</taxon>
    </lineage>
</organism>
<dbReference type="Proteomes" id="UP000468735">
    <property type="component" value="Unassembled WGS sequence"/>
</dbReference>
<sequence length="37" mass="3917">MVVGIDGSPAADKAVEWAADEAARLRRLLPIVHAVDC</sequence>
<protein>
    <recommendedName>
        <fullName evidence="1">UspA domain-containing protein</fullName>
    </recommendedName>
</protein>
<dbReference type="Gene3D" id="3.40.50.620">
    <property type="entry name" value="HUPs"/>
    <property type="match status" value="1"/>
</dbReference>